<dbReference type="SUPFAM" id="SSF53474">
    <property type="entry name" value="alpha/beta-Hydrolases"/>
    <property type="match status" value="1"/>
</dbReference>
<keyword evidence="2" id="KW-1185">Reference proteome</keyword>
<accession>A0A139I7E9</accession>
<sequence>MAQLGYRSFSTKRIAMFGHSLGGVASIIAAGKDSRIRAVINWDGTIFGSLPSWVLRISTLKTPAWTEALERDYQHGMWMWMTNQERGAAAGAYIISGTQIEF</sequence>
<evidence type="ECO:0000313" key="1">
    <source>
        <dbReference type="EMBL" id="KXT10670.1"/>
    </source>
</evidence>
<dbReference type="InterPro" id="IPR029058">
    <property type="entry name" value="AB_hydrolase_fold"/>
</dbReference>
<reference evidence="1 2" key="1">
    <citation type="submission" date="2015-07" db="EMBL/GenBank/DDBJ databases">
        <title>Comparative genomics of the Sigatoka disease complex on banana suggests a link between parallel evolutionary changes in Pseudocercospora fijiensis and Pseudocercospora eumusae and increased virulence on the banana host.</title>
        <authorList>
            <person name="Chang T.-C."/>
            <person name="Salvucci A."/>
            <person name="Crous P.W."/>
            <person name="Stergiopoulos I."/>
        </authorList>
    </citation>
    <scope>NUCLEOTIDE SEQUENCE [LARGE SCALE GENOMIC DNA]</scope>
    <source>
        <strain evidence="1 2">CBS 116634</strain>
    </source>
</reference>
<dbReference type="AlphaFoldDB" id="A0A139I7E9"/>
<proteinExistence type="predicted"/>
<dbReference type="Proteomes" id="UP000073492">
    <property type="component" value="Unassembled WGS sequence"/>
</dbReference>
<protein>
    <recommendedName>
        <fullName evidence="3">1-alkyl-2-acetylglycerophosphocholine esterase</fullName>
    </recommendedName>
</protein>
<dbReference type="OrthoDB" id="2363873at2759"/>
<gene>
    <name evidence="1" type="ORF">AC579_4787</name>
</gene>
<name>A0A139I7E9_9PEZI</name>
<organism evidence="1 2">
    <name type="scientific">Pseudocercospora musae</name>
    <dbReference type="NCBI Taxonomy" id="113226"/>
    <lineage>
        <taxon>Eukaryota</taxon>
        <taxon>Fungi</taxon>
        <taxon>Dikarya</taxon>
        <taxon>Ascomycota</taxon>
        <taxon>Pezizomycotina</taxon>
        <taxon>Dothideomycetes</taxon>
        <taxon>Dothideomycetidae</taxon>
        <taxon>Mycosphaerellales</taxon>
        <taxon>Mycosphaerellaceae</taxon>
        <taxon>Pseudocercospora</taxon>
    </lineage>
</organism>
<comment type="caution">
    <text evidence="1">The sequence shown here is derived from an EMBL/GenBank/DDBJ whole genome shotgun (WGS) entry which is preliminary data.</text>
</comment>
<dbReference type="Gene3D" id="3.40.50.1820">
    <property type="entry name" value="alpha/beta hydrolase"/>
    <property type="match status" value="1"/>
</dbReference>
<dbReference type="EMBL" id="LFZO01000245">
    <property type="protein sequence ID" value="KXT10670.1"/>
    <property type="molecule type" value="Genomic_DNA"/>
</dbReference>
<evidence type="ECO:0000313" key="2">
    <source>
        <dbReference type="Proteomes" id="UP000073492"/>
    </source>
</evidence>
<evidence type="ECO:0008006" key="3">
    <source>
        <dbReference type="Google" id="ProtNLM"/>
    </source>
</evidence>